<accession>A0ABT3TMI6</accession>
<dbReference type="Pfam" id="PF13472">
    <property type="entry name" value="Lipase_GDSL_2"/>
    <property type="match status" value="1"/>
</dbReference>
<reference evidence="3" key="1">
    <citation type="submission" date="2022-10" db="EMBL/GenBank/DDBJ databases">
        <title>Streptomyces beihaiensis sp. nov., a chitin degrading actinobacterium, isolated from shrimp pond soil.</title>
        <authorList>
            <person name="Xie J."/>
            <person name="Shen N."/>
        </authorList>
    </citation>
    <scope>NUCLEOTIDE SEQUENCE</scope>
    <source>
        <strain evidence="3">GXMU-J5</strain>
    </source>
</reference>
<keyword evidence="4" id="KW-1185">Reference proteome</keyword>
<evidence type="ECO:0000313" key="3">
    <source>
        <dbReference type="EMBL" id="MCX3058250.1"/>
    </source>
</evidence>
<dbReference type="GO" id="GO:0016787">
    <property type="term" value="F:hydrolase activity"/>
    <property type="evidence" value="ECO:0007669"/>
    <property type="project" value="UniProtKB-KW"/>
</dbReference>
<feature type="domain" description="SGNH hydrolase-type esterase" evidence="2">
    <location>
        <begin position="39"/>
        <end position="276"/>
    </location>
</feature>
<comment type="caution">
    <text evidence="3">The sequence shown here is derived from an EMBL/GenBank/DDBJ whole genome shotgun (WGS) entry which is preliminary data.</text>
</comment>
<evidence type="ECO:0000259" key="2">
    <source>
        <dbReference type="Pfam" id="PF13472"/>
    </source>
</evidence>
<dbReference type="InterPro" id="IPR013830">
    <property type="entry name" value="SGNH_hydro"/>
</dbReference>
<feature type="signal peptide" evidence="1">
    <location>
        <begin position="1"/>
        <end position="30"/>
    </location>
</feature>
<dbReference type="EMBL" id="JAPHNL010000001">
    <property type="protein sequence ID" value="MCX3058250.1"/>
    <property type="molecule type" value="Genomic_DNA"/>
</dbReference>
<dbReference type="Gene3D" id="3.40.50.1110">
    <property type="entry name" value="SGNH hydrolase"/>
    <property type="match status" value="1"/>
</dbReference>
<keyword evidence="1" id="KW-0732">Signal</keyword>
<evidence type="ECO:0000313" key="4">
    <source>
        <dbReference type="Proteomes" id="UP001163064"/>
    </source>
</evidence>
<name>A0ABT3TMI6_9ACTN</name>
<feature type="chain" id="PRO_5047176225" evidence="1">
    <location>
        <begin position="31"/>
        <end position="291"/>
    </location>
</feature>
<dbReference type="PANTHER" id="PTHR37981">
    <property type="entry name" value="LIPASE 2"/>
    <property type="match status" value="1"/>
</dbReference>
<evidence type="ECO:0000256" key="1">
    <source>
        <dbReference type="SAM" id="SignalP"/>
    </source>
</evidence>
<dbReference type="RefSeq" id="WP_266595103.1">
    <property type="nucleotide sequence ID" value="NZ_JAPHNL010000001.1"/>
</dbReference>
<dbReference type="Proteomes" id="UP001163064">
    <property type="component" value="Unassembled WGS sequence"/>
</dbReference>
<gene>
    <name evidence="3" type="ORF">OFY01_00370</name>
</gene>
<dbReference type="CDD" id="cd01823">
    <property type="entry name" value="SEST_like"/>
    <property type="match status" value="1"/>
</dbReference>
<dbReference type="PANTHER" id="PTHR37981:SF1">
    <property type="entry name" value="SGNH HYDROLASE-TYPE ESTERASE DOMAIN-CONTAINING PROTEIN"/>
    <property type="match status" value="1"/>
</dbReference>
<protein>
    <submittedName>
        <fullName evidence="3">SGNH/GDSL hydrolase family protein</fullName>
    </submittedName>
</protein>
<dbReference type="InterPro" id="IPR037460">
    <property type="entry name" value="SEST-like"/>
</dbReference>
<organism evidence="3 4">
    <name type="scientific">Streptomyces beihaiensis</name>
    <dbReference type="NCBI Taxonomy" id="2984495"/>
    <lineage>
        <taxon>Bacteria</taxon>
        <taxon>Bacillati</taxon>
        <taxon>Actinomycetota</taxon>
        <taxon>Actinomycetes</taxon>
        <taxon>Kitasatosporales</taxon>
        <taxon>Streptomycetaceae</taxon>
        <taxon>Streptomyces</taxon>
    </lineage>
</organism>
<dbReference type="InterPro" id="IPR036514">
    <property type="entry name" value="SGNH_hydro_sf"/>
</dbReference>
<sequence>MAIRVFSSRLAAVAVAAGAAMATLSAPAQAASGPGVYVALGDSYSAGSGVLPIDPSASLLCARSTANYPHVIAERTGAELTDVTCGGAQTKDFSTAQYPGVAPQLDALGPGTRLVTLTIGGNDNNTFIDTILACASAGIATAGQGHPCQTLYGDTFADDIDTKTYPAVKAALQAVRDKAPNAKVAALGYPWIMPAKAEAGCFAKMPIASGDVPYVRDIEAHLNSAVQRAAQETGATYVDMSRVSEGHDACQPIGTRWIEPALFGTNYVPVHPNALGESRMASAAIGSLGLG</sequence>
<dbReference type="SUPFAM" id="SSF52266">
    <property type="entry name" value="SGNH hydrolase"/>
    <property type="match status" value="1"/>
</dbReference>
<keyword evidence="3" id="KW-0378">Hydrolase</keyword>
<proteinExistence type="predicted"/>